<accession>A0A453Q599</accession>
<keyword evidence="2" id="KW-1185">Reference proteome</keyword>
<dbReference type="AlphaFoldDB" id="A0A453Q599"/>
<organism evidence="1 2">
    <name type="scientific">Aegilops tauschii subsp. strangulata</name>
    <name type="common">Goatgrass</name>
    <dbReference type="NCBI Taxonomy" id="200361"/>
    <lineage>
        <taxon>Eukaryota</taxon>
        <taxon>Viridiplantae</taxon>
        <taxon>Streptophyta</taxon>
        <taxon>Embryophyta</taxon>
        <taxon>Tracheophyta</taxon>
        <taxon>Spermatophyta</taxon>
        <taxon>Magnoliopsida</taxon>
        <taxon>Liliopsida</taxon>
        <taxon>Poales</taxon>
        <taxon>Poaceae</taxon>
        <taxon>BOP clade</taxon>
        <taxon>Pooideae</taxon>
        <taxon>Triticodae</taxon>
        <taxon>Triticeae</taxon>
        <taxon>Triticinae</taxon>
        <taxon>Aegilops</taxon>
    </lineage>
</organism>
<dbReference type="Gramene" id="AET6Gv20982500.24">
    <property type="protein sequence ID" value="AET6Gv20982500.24"/>
    <property type="gene ID" value="AET6Gv20982500"/>
</dbReference>
<reference evidence="2" key="1">
    <citation type="journal article" date="2014" name="Science">
        <title>Ancient hybridizations among the ancestral genomes of bread wheat.</title>
        <authorList>
            <consortium name="International Wheat Genome Sequencing Consortium,"/>
            <person name="Marcussen T."/>
            <person name="Sandve S.R."/>
            <person name="Heier L."/>
            <person name="Spannagl M."/>
            <person name="Pfeifer M."/>
            <person name="Jakobsen K.S."/>
            <person name="Wulff B.B."/>
            <person name="Steuernagel B."/>
            <person name="Mayer K.F."/>
            <person name="Olsen O.A."/>
        </authorList>
    </citation>
    <scope>NUCLEOTIDE SEQUENCE [LARGE SCALE GENOMIC DNA]</scope>
    <source>
        <strain evidence="2">cv. AL8/78</strain>
    </source>
</reference>
<dbReference type="EnsemblPlants" id="AET6Gv20982500.24">
    <property type="protein sequence ID" value="AET6Gv20982500.24"/>
    <property type="gene ID" value="AET6Gv20982500"/>
</dbReference>
<reference evidence="2" key="2">
    <citation type="journal article" date="2017" name="Nat. Plants">
        <title>The Aegilops tauschii genome reveals multiple impacts of transposons.</title>
        <authorList>
            <person name="Zhao G."/>
            <person name="Zou C."/>
            <person name="Li K."/>
            <person name="Wang K."/>
            <person name="Li T."/>
            <person name="Gao L."/>
            <person name="Zhang X."/>
            <person name="Wang H."/>
            <person name="Yang Z."/>
            <person name="Liu X."/>
            <person name="Jiang W."/>
            <person name="Mao L."/>
            <person name="Kong X."/>
            <person name="Jiao Y."/>
            <person name="Jia J."/>
        </authorList>
    </citation>
    <scope>NUCLEOTIDE SEQUENCE [LARGE SCALE GENOMIC DNA]</scope>
    <source>
        <strain evidence="2">cv. AL8/78</strain>
    </source>
</reference>
<name>A0A453Q599_AEGTS</name>
<reference evidence="1" key="4">
    <citation type="submission" date="2019-03" db="UniProtKB">
        <authorList>
            <consortium name="EnsemblPlants"/>
        </authorList>
    </citation>
    <scope>IDENTIFICATION</scope>
</reference>
<dbReference type="Proteomes" id="UP000015105">
    <property type="component" value="Chromosome 6D"/>
</dbReference>
<protein>
    <submittedName>
        <fullName evidence="1">Uncharacterized protein</fullName>
    </submittedName>
</protein>
<reference evidence="1" key="5">
    <citation type="journal article" date="2021" name="G3 (Bethesda)">
        <title>Aegilops tauschii genome assembly Aet v5.0 features greater sequence contiguity and improved annotation.</title>
        <authorList>
            <person name="Wang L."/>
            <person name="Zhu T."/>
            <person name="Rodriguez J.C."/>
            <person name="Deal K.R."/>
            <person name="Dubcovsky J."/>
            <person name="McGuire P.E."/>
            <person name="Lux T."/>
            <person name="Spannagl M."/>
            <person name="Mayer K.F.X."/>
            <person name="Baldrich P."/>
            <person name="Meyers B.C."/>
            <person name="Huo N."/>
            <person name="Gu Y.Q."/>
            <person name="Zhou H."/>
            <person name="Devos K.M."/>
            <person name="Bennetzen J.L."/>
            <person name="Unver T."/>
            <person name="Budak H."/>
            <person name="Gulick P.J."/>
            <person name="Galiba G."/>
            <person name="Kalapos B."/>
            <person name="Nelson D.R."/>
            <person name="Li P."/>
            <person name="You F.M."/>
            <person name="Luo M.C."/>
            <person name="Dvorak J."/>
        </authorList>
    </citation>
    <scope>NUCLEOTIDE SEQUENCE [LARGE SCALE GENOMIC DNA]</scope>
    <source>
        <strain evidence="1">cv. AL8/78</strain>
    </source>
</reference>
<sequence>MAGIVDQSHYILCLLESESPDGHHIAVEMISGDEH</sequence>
<proteinExistence type="predicted"/>
<evidence type="ECO:0000313" key="1">
    <source>
        <dbReference type="EnsemblPlants" id="AET6Gv20982500.24"/>
    </source>
</evidence>
<reference evidence="1" key="3">
    <citation type="journal article" date="2017" name="Nature">
        <title>Genome sequence of the progenitor of the wheat D genome Aegilops tauschii.</title>
        <authorList>
            <person name="Luo M.C."/>
            <person name="Gu Y.Q."/>
            <person name="Puiu D."/>
            <person name="Wang H."/>
            <person name="Twardziok S.O."/>
            <person name="Deal K.R."/>
            <person name="Huo N."/>
            <person name="Zhu T."/>
            <person name="Wang L."/>
            <person name="Wang Y."/>
            <person name="McGuire P.E."/>
            <person name="Liu S."/>
            <person name="Long H."/>
            <person name="Ramasamy R.K."/>
            <person name="Rodriguez J.C."/>
            <person name="Van S.L."/>
            <person name="Yuan L."/>
            <person name="Wang Z."/>
            <person name="Xia Z."/>
            <person name="Xiao L."/>
            <person name="Anderson O.D."/>
            <person name="Ouyang S."/>
            <person name="Liang Y."/>
            <person name="Zimin A.V."/>
            <person name="Pertea G."/>
            <person name="Qi P."/>
            <person name="Bennetzen J.L."/>
            <person name="Dai X."/>
            <person name="Dawson M.W."/>
            <person name="Muller H.G."/>
            <person name="Kugler K."/>
            <person name="Rivarola-Duarte L."/>
            <person name="Spannagl M."/>
            <person name="Mayer K.F.X."/>
            <person name="Lu F.H."/>
            <person name="Bevan M.W."/>
            <person name="Leroy P."/>
            <person name="Li P."/>
            <person name="You F.M."/>
            <person name="Sun Q."/>
            <person name="Liu Z."/>
            <person name="Lyons E."/>
            <person name="Wicker T."/>
            <person name="Salzberg S.L."/>
            <person name="Devos K.M."/>
            <person name="Dvorak J."/>
        </authorList>
    </citation>
    <scope>NUCLEOTIDE SEQUENCE [LARGE SCALE GENOMIC DNA]</scope>
    <source>
        <strain evidence="1">cv. AL8/78</strain>
    </source>
</reference>
<evidence type="ECO:0000313" key="2">
    <source>
        <dbReference type="Proteomes" id="UP000015105"/>
    </source>
</evidence>